<comment type="caution">
    <text evidence="5">The sequence shown here is derived from an EMBL/GenBank/DDBJ whole genome shotgun (WGS) entry which is preliminary data.</text>
</comment>
<feature type="compositionally biased region" description="Polar residues" evidence="3">
    <location>
        <begin position="181"/>
        <end position="230"/>
    </location>
</feature>
<proteinExistence type="predicted"/>
<dbReference type="RefSeq" id="XP_064656669.1">
    <property type="nucleotide sequence ID" value="XM_064804827.1"/>
</dbReference>
<reference evidence="5 6" key="1">
    <citation type="submission" date="2023-08" db="EMBL/GenBank/DDBJ databases">
        <title>Black Yeasts Isolated from many extreme environments.</title>
        <authorList>
            <person name="Coleine C."/>
            <person name="Stajich J.E."/>
            <person name="Selbmann L."/>
        </authorList>
    </citation>
    <scope>NUCLEOTIDE SEQUENCE [LARGE SCALE GENOMIC DNA]</scope>
    <source>
        <strain evidence="5 6">CCFEE 5935</strain>
    </source>
</reference>
<evidence type="ECO:0000313" key="5">
    <source>
        <dbReference type="EMBL" id="KAK5166861.1"/>
    </source>
</evidence>
<feature type="compositionally biased region" description="Acidic residues" evidence="3">
    <location>
        <begin position="361"/>
        <end position="381"/>
    </location>
</feature>
<dbReference type="InterPro" id="IPR000156">
    <property type="entry name" value="Ran_bind_dom"/>
</dbReference>
<feature type="region of interest" description="Disordered" evidence="3">
    <location>
        <begin position="247"/>
        <end position="311"/>
    </location>
</feature>
<dbReference type="SMART" id="SM00160">
    <property type="entry name" value="RanBD"/>
    <property type="match status" value="1"/>
</dbReference>
<feature type="compositionally biased region" description="Low complexity" evidence="3">
    <location>
        <begin position="247"/>
        <end position="257"/>
    </location>
</feature>
<dbReference type="PANTHER" id="PTHR23138">
    <property type="entry name" value="RAN BINDING PROTEIN"/>
    <property type="match status" value="1"/>
</dbReference>
<dbReference type="Pfam" id="PF00638">
    <property type="entry name" value="Ran_BP1"/>
    <property type="match status" value="1"/>
</dbReference>
<feature type="compositionally biased region" description="Basic and acidic residues" evidence="3">
    <location>
        <begin position="111"/>
        <end position="122"/>
    </location>
</feature>
<feature type="region of interest" description="Disordered" evidence="3">
    <location>
        <begin position="1"/>
        <end position="234"/>
    </location>
</feature>
<sequence length="535" mass="56161">MAGEQEKVVTSDTEGPEKRTREQLKKATISKDQSNAPPSSGEVPTENITVDENGVDPETTQEPVRLQRKRSHEEIDQQSREAINVNAQNHRRKRSRDSSAEEDELNNGQRKSGERGREDPEQHVTSNGAPTEPTADRSRTPDHTGAKRGEAVVEEMSSPKIKRSRLHPDPEKAAEPKAATEDSTSSATKPTTHDQSTTKIPSTSGFANTSASSPFASLAGQKSPTPDAPQTSSSAFAASTFGSLAGSTTPGFGAVGKTSGGFGTGGSFASSTKKEESKESGSMFGGALGQKSAFSSGPPAPESTAFGISASGFGKLGGGGGGFGGTGFSGLGGGGGLTSFASGKPSSFASTSKPVKAFGEAVEDDEKDLEAGEDGDNDDDDAGFKSPLSQESDKQDERFYRQDLETGEEDEQNEYQCRAKLYQFVHGPDGGKEWKERGAGVVKLNCTRPGEGEEDAKLTARLLMRADGSHRVILNTAVGKELKFGAPGGGKPQGGGLQFLGVVDGVKDPVVLLLKVNAKYAPEFYEKVVELQSTM</sequence>
<comment type="subcellular location">
    <subcellularLocation>
        <location evidence="1">Nucleus</location>
    </subcellularLocation>
</comment>
<dbReference type="GeneID" id="89928926"/>
<evidence type="ECO:0000256" key="3">
    <source>
        <dbReference type="SAM" id="MobiDB-lite"/>
    </source>
</evidence>
<evidence type="ECO:0000313" key="6">
    <source>
        <dbReference type="Proteomes" id="UP001337655"/>
    </source>
</evidence>
<feature type="domain" description="RanBD1" evidence="4">
    <location>
        <begin position="386"/>
        <end position="530"/>
    </location>
</feature>
<feature type="region of interest" description="Disordered" evidence="3">
    <location>
        <begin position="334"/>
        <end position="397"/>
    </location>
</feature>
<dbReference type="GO" id="GO:0005634">
    <property type="term" value="C:nucleus"/>
    <property type="evidence" value="ECO:0007669"/>
    <property type="project" value="UniProtKB-SubCell"/>
</dbReference>
<dbReference type="InterPro" id="IPR011993">
    <property type="entry name" value="PH-like_dom_sf"/>
</dbReference>
<name>A0AAV9P2Y9_9PEZI</name>
<dbReference type="Proteomes" id="UP001337655">
    <property type="component" value="Unassembled WGS sequence"/>
</dbReference>
<feature type="compositionally biased region" description="Basic and acidic residues" evidence="3">
    <location>
        <begin position="1"/>
        <end position="25"/>
    </location>
</feature>
<dbReference type="SUPFAM" id="SSF50729">
    <property type="entry name" value="PH domain-like"/>
    <property type="match status" value="1"/>
</dbReference>
<dbReference type="PANTHER" id="PTHR23138:SF142">
    <property type="entry name" value="RAN-BINDING PROTEIN 3B-RELATED"/>
    <property type="match status" value="1"/>
</dbReference>
<feature type="compositionally biased region" description="Basic and acidic residues" evidence="3">
    <location>
        <begin position="134"/>
        <end position="151"/>
    </location>
</feature>
<keyword evidence="6" id="KW-1185">Reference proteome</keyword>
<dbReference type="EMBL" id="JAVRRT010000012">
    <property type="protein sequence ID" value="KAK5166861.1"/>
    <property type="molecule type" value="Genomic_DNA"/>
</dbReference>
<keyword evidence="2" id="KW-0539">Nucleus</keyword>
<feature type="compositionally biased region" description="Basic and acidic residues" evidence="3">
    <location>
        <begin position="166"/>
        <end position="180"/>
    </location>
</feature>
<organism evidence="5 6">
    <name type="scientific">Saxophila tyrrhenica</name>
    <dbReference type="NCBI Taxonomy" id="1690608"/>
    <lineage>
        <taxon>Eukaryota</taxon>
        <taxon>Fungi</taxon>
        <taxon>Dikarya</taxon>
        <taxon>Ascomycota</taxon>
        <taxon>Pezizomycotina</taxon>
        <taxon>Dothideomycetes</taxon>
        <taxon>Dothideomycetidae</taxon>
        <taxon>Mycosphaerellales</taxon>
        <taxon>Extremaceae</taxon>
        <taxon>Saxophila</taxon>
    </lineage>
</organism>
<protein>
    <recommendedName>
        <fullName evidence="4">RanBD1 domain-containing protein</fullName>
    </recommendedName>
</protein>
<dbReference type="PROSITE" id="PS50196">
    <property type="entry name" value="RANBD1"/>
    <property type="match status" value="1"/>
</dbReference>
<evidence type="ECO:0000259" key="4">
    <source>
        <dbReference type="PROSITE" id="PS50196"/>
    </source>
</evidence>
<gene>
    <name evidence="5" type="ORF">LTR77_007590</name>
</gene>
<evidence type="ECO:0000256" key="1">
    <source>
        <dbReference type="ARBA" id="ARBA00004123"/>
    </source>
</evidence>
<dbReference type="Gene3D" id="2.30.29.30">
    <property type="entry name" value="Pleckstrin-homology domain (PH domain)/Phosphotyrosine-binding domain (PTB)"/>
    <property type="match status" value="1"/>
</dbReference>
<evidence type="ECO:0000256" key="2">
    <source>
        <dbReference type="ARBA" id="ARBA00023242"/>
    </source>
</evidence>
<accession>A0AAV9P2Y9</accession>
<dbReference type="AlphaFoldDB" id="A0AAV9P2Y9"/>
<dbReference type="InterPro" id="IPR045255">
    <property type="entry name" value="RanBP1-like"/>
</dbReference>